<dbReference type="FunFam" id="3.80.10.10:FF:000111">
    <property type="entry name" value="LRR receptor-like serine/threonine-protein kinase ERECTA"/>
    <property type="match status" value="1"/>
</dbReference>
<dbReference type="CDD" id="cd14066">
    <property type="entry name" value="STKc_IRAK"/>
    <property type="match status" value="1"/>
</dbReference>
<evidence type="ECO:0000256" key="15">
    <source>
        <dbReference type="ARBA" id="ARBA00022989"/>
    </source>
</evidence>
<accession>A0AAP0IHZ6</accession>
<keyword evidence="16 23" id="KW-0472">Membrane</keyword>
<evidence type="ECO:0000256" key="10">
    <source>
        <dbReference type="ARBA" id="ARBA00022729"/>
    </source>
</evidence>
<dbReference type="SMART" id="SM00220">
    <property type="entry name" value="S_TKc"/>
    <property type="match status" value="1"/>
</dbReference>
<evidence type="ECO:0000256" key="20">
    <source>
        <dbReference type="ARBA" id="ARBA00048679"/>
    </source>
</evidence>
<dbReference type="AlphaFoldDB" id="A0AAP0IHZ6"/>
<dbReference type="Pfam" id="PF20141">
    <property type="entry name" value="Island"/>
    <property type="match status" value="1"/>
</dbReference>
<dbReference type="InterPro" id="IPR017441">
    <property type="entry name" value="Protein_kinase_ATP_BS"/>
</dbReference>
<dbReference type="Pfam" id="PF08263">
    <property type="entry name" value="LRRNT_2"/>
    <property type="match status" value="1"/>
</dbReference>
<dbReference type="FunFam" id="3.80.10.10:FF:000233">
    <property type="entry name" value="Leucine-rich repeat receptor-like protein kinase TDR"/>
    <property type="match status" value="1"/>
</dbReference>
<evidence type="ECO:0000256" key="21">
    <source>
        <dbReference type="PROSITE-ProRule" id="PRU10141"/>
    </source>
</evidence>
<keyword evidence="14 21" id="KW-0067">ATP-binding</keyword>
<evidence type="ECO:0000256" key="16">
    <source>
        <dbReference type="ARBA" id="ARBA00023136"/>
    </source>
</evidence>
<keyword evidence="7" id="KW-0433">Leucine-rich repeat</keyword>
<dbReference type="InterPro" id="IPR051420">
    <property type="entry name" value="Ser_Thr_Kinases_DiverseReg"/>
</dbReference>
<evidence type="ECO:0000256" key="2">
    <source>
        <dbReference type="ARBA" id="ARBA00008684"/>
    </source>
</evidence>
<dbReference type="InterPro" id="IPR032675">
    <property type="entry name" value="LRR_dom_sf"/>
</dbReference>
<dbReference type="PRINTS" id="PR00019">
    <property type="entry name" value="LEURICHRPT"/>
</dbReference>
<dbReference type="SMART" id="SM00369">
    <property type="entry name" value="LRR_TYP"/>
    <property type="match status" value="8"/>
</dbReference>
<comment type="subcellular location">
    <subcellularLocation>
        <location evidence="1">Cell membrane</location>
        <topology evidence="1">Single-pass type I membrane protein</topology>
    </subcellularLocation>
</comment>
<dbReference type="GO" id="GO:0005524">
    <property type="term" value="F:ATP binding"/>
    <property type="evidence" value="ECO:0007669"/>
    <property type="project" value="UniProtKB-UniRule"/>
</dbReference>
<keyword evidence="12 21" id="KW-0547">Nucleotide-binding</keyword>
<dbReference type="InterPro" id="IPR001611">
    <property type="entry name" value="Leu-rich_rpt"/>
</dbReference>
<comment type="similarity">
    <text evidence="3">Belongs to the RLP family.</text>
</comment>
<dbReference type="PROSITE" id="PS00107">
    <property type="entry name" value="PROTEIN_KINASE_ATP"/>
    <property type="match status" value="1"/>
</dbReference>
<dbReference type="Pfam" id="PF13855">
    <property type="entry name" value="LRR_8"/>
    <property type="match status" value="4"/>
</dbReference>
<evidence type="ECO:0000256" key="23">
    <source>
        <dbReference type="SAM" id="Phobius"/>
    </source>
</evidence>
<keyword evidence="13" id="KW-0418">Kinase</keyword>
<evidence type="ECO:0000256" key="11">
    <source>
        <dbReference type="ARBA" id="ARBA00022737"/>
    </source>
</evidence>
<reference evidence="25 26" key="1">
    <citation type="submission" date="2024-01" db="EMBL/GenBank/DDBJ databases">
        <title>Genome assemblies of Stephania.</title>
        <authorList>
            <person name="Yang L."/>
        </authorList>
    </citation>
    <scope>NUCLEOTIDE SEQUENCE [LARGE SCALE GENOMIC DNA]</scope>
    <source>
        <strain evidence="25">QJT</strain>
        <tissue evidence="25">Leaf</tissue>
    </source>
</reference>
<comment type="catalytic activity">
    <reaction evidence="19">
        <text>L-threonyl-[protein] + ATP = O-phospho-L-threonyl-[protein] + ADP + H(+)</text>
        <dbReference type="Rhea" id="RHEA:46608"/>
        <dbReference type="Rhea" id="RHEA-COMP:11060"/>
        <dbReference type="Rhea" id="RHEA-COMP:11605"/>
        <dbReference type="ChEBI" id="CHEBI:15378"/>
        <dbReference type="ChEBI" id="CHEBI:30013"/>
        <dbReference type="ChEBI" id="CHEBI:30616"/>
        <dbReference type="ChEBI" id="CHEBI:61977"/>
        <dbReference type="ChEBI" id="CHEBI:456216"/>
        <dbReference type="EC" id="2.7.11.1"/>
    </reaction>
</comment>
<evidence type="ECO:0000256" key="8">
    <source>
        <dbReference type="ARBA" id="ARBA00022679"/>
    </source>
</evidence>
<organism evidence="25 26">
    <name type="scientific">Stephania japonica</name>
    <dbReference type="NCBI Taxonomy" id="461633"/>
    <lineage>
        <taxon>Eukaryota</taxon>
        <taxon>Viridiplantae</taxon>
        <taxon>Streptophyta</taxon>
        <taxon>Embryophyta</taxon>
        <taxon>Tracheophyta</taxon>
        <taxon>Spermatophyta</taxon>
        <taxon>Magnoliopsida</taxon>
        <taxon>Ranunculales</taxon>
        <taxon>Menispermaceae</taxon>
        <taxon>Menispermoideae</taxon>
        <taxon>Cissampelideae</taxon>
        <taxon>Stephania</taxon>
    </lineage>
</organism>
<evidence type="ECO:0000256" key="7">
    <source>
        <dbReference type="ARBA" id="ARBA00022614"/>
    </source>
</evidence>
<evidence type="ECO:0000256" key="4">
    <source>
        <dbReference type="ARBA" id="ARBA00012513"/>
    </source>
</evidence>
<dbReference type="PANTHER" id="PTHR48005:SF84">
    <property type="entry name" value="NON-SPECIFIC SERINE_THREONINE PROTEIN KINASE"/>
    <property type="match status" value="1"/>
</dbReference>
<dbReference type="Gene3D" id="3.80.10.10">
    <property type="entry name" value="Ribonuclease Inhibitor"/>
    <property type="match status" value="2"/>
</dbReference>
<dbReference type="GO" id="GO:0005886">
    <property type="term" value="C:plasma membrane"/>
    <property type="evidence" value="ECO:0007669"/>
    <property type="project" value="UniProtKB-SubCell"/>
</dbReference>
<dbReference type="EC" id="2.7.11.1" evidence="4"/>
<feature type="transmembrane region" description="Helical" evidence="23">
    <location>
        <begin position="764"/>
        <end position="788"/>
    </location>
</feature>
<evidence type="ECO:0000256" key="13">
    <source>
        <dbReference type="ARBA" id="ARBA00022777"/>
    </source>
</evidence>
<comment type="caution">
    <text evidence="25">The sequence shown here is derived from an EMBL/GenBank/DDBJ whole genome shotgun (WGS) entry which is preliminary data.</text>
</comment>
<dbReference type="InterPro" id="IPR011009">
    <property type="entry name" value="Kinase-like_dom_sf"/>
</dbReference>
<feature type="region of interest" description="Disordered" evidence="22">
    <location>
        <begin position="737"/>
        <end position="758"/>
    </location>
</feature>
<dbReference type="Gene3D" id="3.30.1490.310">
    <property type="match status" value="1"/>
</dbReference>
<keyword evidence="6" id="KW-0723">Serine/threonine-protein kinase</keyword>
<keyword evidence="8" id="KW-0808">Transferase</keyword>
<dbReference type="InterPro" id="IPR013210">
    <property type="entry name" value="LRR_N_plant-typ"/>
</dbReference>
<evidence type="ECO:0000256" key="12">
    <source>
        <dbReference type="ARBA" id="ARBA00022741"/>
    </source>
</evidence>
<evidence type="ECO:0000256" key="19">
    <source>
        <dbReference type="ARBA" id="ARBA00047899"/>
    </source>
</evidence>
<dbReference type="Gene3D" id="1.10.510.10">
    <property type="entry name" value="Transferase(Phosphotransferase) domain 1"/>
    <property type="match status" value="1"/>
</dbReference>
<proteinExistence type="inferred from homology"/>
<dbReference type="SUPFAM" id="SSF52058">
    <property type="entry name" value="L domain-like"/>
    <property type="match status" value="2"/>
</dbReference>
<evidence type="ECO:0000256" key="14">
    <source>
        <dbReference type="ARBA" id="ARBA00022840"/>
    </source>
</evidence>
<name>A0AAP0IHZ6_9MAGN</name>
<evidence type="ECO:0000313" key="25">
    <source>
        <dbReference type="EMBL" id="KAK9115866.1"/>
    </source>
</evidence>
<feature type="binding site" evidence="21">
    <location>
        <position position="878"/>
    </location>
    <ligand>
        <name>ATP</name>
        <dbReference type="ChEBI" id="CHEBI:30616"/>
    </ligand>
</feature>
<dbReference type="GO" id="GO:0009791">
    <property type="term" value="P:post-embryonic development"/>
    <property type="evidence" value="ECO:0007669"/>
    <property type="project" value="UniProtKB-ARBA"/>
</dbReference>
<dbReference type="Pfam" id="PF00560">
    <property type="entry name" value="LRR_1"/>
    <property type="match status" value="4"/>
</dbReference>
<dbReference type="Proteomes" id="UP001417504">
    <property type="component" value="Unassembled WGS sequence"/>
</dbReference>
<keyword evidence="9 23" id="KW-0812">Transmembrane</keyword>
<sequence>MEKKPCCAHQLFFYQTVAPSHLFMAMLLLLLLISPCAMVSSVDGIRTDAEALILFKKMIQRDPNGVLSSWQLNRSPCTWYGVSCSLGRVTKVDLGGAGLVAGMLSFSSLASLNMLSVLDLSVNSFSVNSSTSLLQLPIGLTHLDLSFSGLNGFLPTEFISKYSNLIFLNFGYNNLSGFVPDNLLENSDKLQVIDLSHNNLTGTISNLKIVNPCSALLQLDLSGNHIVDTIPSLLSNCTSLKTLNLSTNVLTGAIPRSFGDLNSLQTLDLSNNHLKGPIPPELGNACGSLQQIVLSNNNISGSIPTSLSSCSWLELLDLSKNNISGYFPETVLQNLGSLESLLLSDNSIGGQLPKSISSCNKLKLVDFSSNKLTGVIPPDICAGGASSLEELWLPDNQIKGEIPAEIAKCTQLKTIDLSLNYISGSVPPELGRLQNLERLIAWYNNLEGSIPAELGQCPKLRSIILNNNILTGDIPIELLNCTNLEWVSLTSNGITGEIPKQFGQLPRLAVLQLANNSLSGPIPTELGNCSSLVWLDLNSNRLTGEIPPRLGRQQGAQSLTGILSGNTLVFVRNVGNACKGVGGLLEFAGIRPERLLLVPTLRTCDFTRMYSGAILSLWTHYQTLEYLDLSYNELYGKIPDEFGNMAALQVLDLAHNQLSGEIPSSFGQLRNLGVFDASHNRLQGQIPESFANLSFLVQIDLSDNALSGPIPSRGQLSTLPASQFAGNPGLCGVPLPPCTSNDPPTTVPTTGDGKERRRSSAASWANSIVLGILISMASICVLIVWAIAMRSRRKEAQEVKMLTSLQASQSATTWKIDKEKEPLSINVATFQRQLRKLKFSQLIEATNGFSAASLIGSGGFGEVFKANLKDGSSVAIKKLIRLSCQGDREFMAEMETLGKIKHRNLVPLLGYCKVGEERLLVYEFMEYGSLEEMLHVKTKTGDRRTFTWEERKKIARGAAKGLCFLHHNCIPHIIHRDMKSSNVLLDHEMEARVSDFGMARLISALDTHLSVSTLAGTPGYVPPEYYQSFRCTAKGDVYSFGVVLLELLTGKRPTDKEDFGDTNLVGWVKIKVREGKGREVIDPQLLSATRESNEDGVEEVIEMLRYLDITMQCVEDFPSKRPNMLQAVAMLRELIPASSNGSSSSG</sequence>
<evidence type="ECO:0000256" key="17">
    <source>
        <dbReference type="ARBA" id="ARBA00023170"/>
    </source>
</evidence>
<evidence type="ECO:0000256" key="18">
    <source>
        <dbReference type="ARBA" id="ARBA00023180"/>
    </source>
</evidence>
<dbReference type="Pfam" id="PF00069">
    <property type="entry name" value="Pkinase"/>
    <property type="match status" value="1"/>
</dbReference>
<dbReference type="PROSITE" id="PS50011">
    <property type="entry name" value="PROTEIN_KINASE_DOM"/>
    <property type="match status" value="1"/>
</dbReference>
<evidence type="ECO:0000256" key="5">
    <source>
        <dbReference type="ARBA" id="ARBA00022475"/>
    </source>
</evidence>
<dbReference type="InterPro" id="IPR045381">
    <property type="entry name" value="BRI1_island_dom"/>
</dbReference>
<evidence type="ECO:0000256" key="1">
    <source>
        <dbReference type="ARBA" id="ARBA00004251"/>
    </source>
</evidence>
<dbReference type="InterPro" id="IPR003591">
    <property type="entry name" value="Leu-rich_rpt_typical-subtyp"/>
</dbReference>
<keyword evidence="11" id="KW-0677">Repeat</keyword>
<comment type="catalytic activity">
    <reaction evidence="20">
        <text>L-seryl-[protein] + ATP = O-phospho-L-seryl-[protein] + ADP + H(+)</text>
        <dbReference type="Rhea" id="RHEA:17989"/>
        <dbReference type="Rhea" id="RHEA-COMP:9863"/>
        <dbReference type="Rhea" id="RHEA-COMP:11604"/>
        <dbReference type="ChEBI" id="CHEBI:15378"/>
        <dbReference type="ChEBI" id="CHEBI:29999"/>
        <dbReference type="ChEBI" id="CHEBI:30616"/>
        <dbReference type="ChEBI" id="CHEBI:83421"/>
        <dbReference type="ChEBI" id="CHEBI:456216"/>
        <dbReference type="EC" id="2.7.11.1"/>
    </reaction>
</comment>
<dbReference type="GO" id="GO:0004674">
    <property type="term" value="F:protein serine/threonine kinase activity"/>
    <property type="evidence" value="ECO:0007669"/>
    <property type="project" value="UniProtKB-KW"/>
</dbReference>
<keyword evidence="26" id="KW-1185">Reference proteome</keyword>
<keyword evidence="5" id="KW-1003">Cell membrane</keyword>
<evidence type="ECO:0000256" key="6">
    <source>
        <dbReference type="ARBA" id="ARBA00022527"/>
    </source>
</evidence>
<dbReference type="EMBL" id="JBBNAE010000006">
    <property type="protein sequence ID" value="KAK9115866.1"/>
    <property type="molecule type" value="Genomic_DNA"/>
</dbReference>
<keyword evidence="18" id="KW-0325">Glycoprotein</keyword>
<protein>
    <recommendedName>
        <fullName evidence="4">non-specific serine/threonine protein kinase</fullName>
        <ecNumber evidence="4">2.7.11.1</ecNumber>
    </recommendedName>
</protein>
<dbReference type="FunFam" id="3.80.10.10:FF:000041">
    <property type="entry name" value="LRR receptor-like serine/threonine-protein kinase ERECTA"/>
    <property type="match status" value="1"/>
</dbReference>
<evidence type="ECO:0000313" key="26">
    <source>
        <dbReference type="Proteomes" id="UP001417504"/>
    </source>
</evidence>
<dbReference type="PROSITE" id="PS00108">
    <property type="entry name" value="PROTEIN_KINASE_ST"/>
    <property type="match status" value="1"/>
</dbReference>
<dbReference type="PANTHER" id="PTHR48005">
    <property type="entry name" value="LEUCINE RICH REPEAT KINASE 2"/>
    <property type="match status" value="1"/>
</dbReference>
<comment type="similarity">
    <text evidence="2">Belongs to the protein kinase superfamily. Ser/Thr protein kinase family.</text>
</comment>
<dbReference type="FunFam" id="3.30.200.20:FF:000150">
    <property type="entry name" value="serine/threonine-protein kinase BRI1-like 2"/>
    <property type="match status" value="1"/>
</dbReference>
<feature type="transmembrane region" description="Helical" evidence="23">
    <location>
        <begin position="12"/>
        <end position="33"/>
    </location>
</feature>
<keyword evidence="17" id="KW-0675">Receptor</keyword>
<dbReference type="InterPro" id="IPR000719">
    <property type="entry name" value="Prot_kinase_dom"/>
</dbReference>
<dbReference type="FunFam" id="1.10.510.10:FF:000526">
    <property type="entry name" value="serine/threonine-protein kinase BRI1-like 2"/>
    <property type="match status" value="1"/>
</dbReference>
<feature type="domain" description="Protein kinase" evidence="24">
    <location>
        <begin position="849"/>
        <end position="1135"/>
    </location>
</feature>
<keyword evidence="15 23" id="KW-1133">Transmembrane helix</keyword>
<keyword evidence="10" id="KW-0732">Signal</keyword>
<evidence type="ECO:0000256" key="22">
    <source>
        <dbReference type="SAM" id="MobiDB-lite"/>
    </source>
</evidence>
<evidence type="ECO:0000256" key="9">
    <source>
        <dbReference type="ARBA" id="ARBA00022692"/>
    </source>
</evidence>
<gene>
    <name evidence="25" type="ORF">Sjap_014813</name>
</gene>
<evidence type="ECO:0000256" key="3">
    <source>
        <dbReference type="ARBA" id="ARBA00009592"/>
    </source>
</evidence>
<dbReference type="InterPro" id="IPR008271">
    <property type="entry name" value="Ser/Thr_kinase_AS"/>
</dbReference>
<evidence type="ECO:0000259" key="24">
    <source>
        <dbReference type="PROSITE" id="PS50011"/>
    </source>
</evidence>
<dbReference type="SUPFAM" id="SSF56112">
    <property type="entry name" value="Protein kinase-like (PK-like)"/>
    <property type="match status" value="1"/>
</dbReference>
<dbReference type="Gene3D" id="3.30.200.20">
    <property type="entry name" value="Phosphorylase Kinase, domain 1"/>
    <property type="match status" value="1"/>
</dbReference>
<dbReference type="FunFam" id="3.80.10.10:FF:000815">
    <property type="entry name" value="serine/threonine-protein kinase BRI1-like 2"/>
    <property type="match status" value="1"/>
</dbReference>